<accession>A0A517MKH0</accession>
<evidence type="ECO:0000313" key="7">
    <source>
        <dbReference type="Proteomes" id="UP000320672"/>
    </source>
</evidence>
<feature type="region of interest" description="Disordered" evidence="5">
    <location>
        <begin position="70"/>
        <end position="97"/>
    </location>
</feature>
<dbReference type="SUPFAM" id="SSF117130">
    <property type="entry name" value="CsrA-like"/>
    <property type="match status" value="1"/>
</dbReference>
<dbReference type="Pfam" id="PF02599">
    <property type="entry name" value="CsrA"/>
    <property type="match status" value="1"/>
</dbReference>
<dbReference type="GO" id="GO:0006109">
    <property type="term" value="P:regulation of carbohydrate metabolic process"/>
    <property type="evidence" value="ECO:0007669"/>
    <property type="project" value="InterPro"/>
</dbReference>
<proteinExistence type="inferred from homology"/>
<comment type="function">
    <text evidence="4">A translational regulator that binds mRNA to regulate translation initiation and/or mRNA stability. Usually binds in the 5'-UTR at or near the Shine-Dalgarno sequence preventing ribosome-binding, thus repressing translation. Its main target seems to be the major flagellin gene, while its function is anatagonized by FliW.</text>
</comment>
<evidence type="ECO:0000256" key="5">
    <source>
        <dbReference type="SAM" id="MobiDB-lite"/>
    </source>
</evidence>
<keyword evidence="4" id="KW-1005">Bacterial flagellum biogenesis</keyword>
<evidence type="ECO:0000256" key="3">
    <source>
        <dbReference type="ARBA" id="ARBA00022884"/>
    </source>
</evidence>
<evidence type="ECO:0000256" key="2">
    <source>
        <dbReference type="ARBA" id="ARBA00022845"/>
    </source>
</evidence>
<dbReference type="GO" id="GO:0044781">
    <property type="term" value="P:bacterial-type flagellum organization"/>
    <property type="evidence" value="ECO:0007669"/>
    <property type="project" value="UniProtKB-KW"/>
</dbReference>
<dbReference type="KEGG" id="rml:FF011L_41810"/>
<keyword evidence="7" id="KW-1185">Reference proteome</keyword>
<dbReference type="OrthoDB" id="289081at2"/>
<keyword evidence="4" id="KW-0678">Repressor</keyword>
<dbReference type="GO" id="GO:1902208">
    <property type="term" value="P:regulation of bacterial-type flagellum assembly"/>
    <property type="evidence" value="ECO:0007669"/>
    <property type="project" value="UniProtKB-UniRule"/>
</dbReference>
<dbReference type="GO" id="GO:0006402">
    <property type="term" value="P:mRNA catabolic process"/>
    <property type="evidence" value="ECO:0007669"/>
    <property type="project" value="InterPro"/>
</dbReference>
<keyword evidence="3 4" id="KW-0694">RNA-binding</keyword>
<dbReference type="EMBL" id="CP036262">
    <property type="protein sequence ID" value="QDS95385.1"/>
    <property type="molecule type" value="Genomic_DNA"/>
</dbReference>
<dbReference type="RefSeq" id="WP_145353488.1">
    <property type="nucleotide sequence ID" value="NZ_CP036262.1"/>
</dbReference>
<name>A0A517MKH0_9BACT</name>
<dbReference type="Gene3D" id="2.60.40.4380">
    <property type="entry name" value="Translational regulator CsrA"/>
    <property type="match status" value="1"/>
</dbReference>
<sequence length="118" mass="13099">MLVLSRKLNEKIQLGDNITVTVLRIQGNTIRLGIEAPREVRVVRGELEPLEEKDLPSNQDRLFKKIAEPTKTGKRSTAVNEAPRDAVSYQRSKTSTARPLAKLVAAAKKPTANLQQTL</sequence>
<evidence type="ECO:0000313" key="6">
    <source>
        <dbReference type="EMBL" id="QDS95385.1"/>
    </source>
</evidence>
<comment type="similarity">
    <text evidence="4">Belongs to the CsrA/RsmA family.</text>
</comment>
<keyword evidence="2 4" id="KW-0810">Translation regulation</keyword>
<gene>
    <name evidence="4" type="primary">csrA</name>
    <name evidence="6" type="ORF">FF011L_41810</name>
</gene>
<dbReference type="GO" id="GO:0048027">
    <property type="term" value="F:mRNA 5'-UTR binding"/>
    <property type="evidence" value="ECO:0007669"/>
    <property type="project" value="UniProtKB-UniRule"/>
</dbReference>
<dbReference type="AlphaFoldDB" id="A0A517MKH0"/>
<dbReference type="HAMAP" id="MF_00167">
    <property type="entry name" value="CsrA"/>
    <property type="match status" value="1"/>
</dbReference>
<dbReference type="GO" id="GO:0005829">
    <property type="term" value="C:cytosol"/>
    <property type="evidence" value="ECO:0007669"/>
    <property type="project" value="TreeGrafter"/>
</dbReference>
<evidence type="ECO:0000256" key="4">
    <source>
        <dbReference type="HAMAP-Rule" id="MF_00167"/>
    </source>
</evidence>
<comment type="subcellular location">
    <subcellularLocation>
        <location evidence="4">Cytoplasm</location>
    </subcellularLocation>
</comment>
<dbReference type="Proteomes" id="UP000320672">
    <property type="component" value="Chromosome"/>
</dbReference>
<reference evidence="6 7" key="1">
    <citation type="submission" date="2019-02" db="EMBL/GenBank/DDBJ databases">
        <title>Deep-cultivation of Planctomycetes and their phenomic and genomic characterization uncovers novel biology.</title>
        <authorList>
            <person name="Wiegand S."/>
            <person name="Jogler M."/>
            <person name="Boedeker C."/>
            <person name="Pinto D."/>
            <person name="Vollmers J."/>
            <person name="Rivas-Marin E."/>
            <person name="Kohn T."/>
            <person name="Peeters S.H."/>
            <person name="Heuer A."/>
            <person name="Rast P."/>
            <person name="Oberbeckmann S."/>
            <person name="Bunk B."/>
            <person name="Jeske O."/>
            <person name="Meyerdierks A."/>
            <person name="Storesund J.E."/>
            <person name="Kallscheuer N."/>
            <person name="Luecker S."/>
            <person name="Lage O.M."/>
            <person name="Pohl T."/>
            <person name="Merkel B.J."/>
            <person name="Hornburger P."/>
            <person name="Mueller R.-W."/>
            <person name="Bruemmer F."/>
            <person name="Labrenz M."/>
            <person name="Spormann A.M."/>
            <person name="Op den Camp H."/>
            <person name="Overmann J."/>
            <person name="Amann R."/>
            <person name="Jetten M.S.M."/>
            <person name="Mascher T."/>
            <person name="Medema M.H."/>
            <person name="Devos D.P."/>
            <person name="Kaster A.-K."/>
            <person name="Ovreas L."/>
            <person name="Rohde M."/>
            <person name="Galperin M.Y."/>
            <person name="Jogler C."/>
        </authorList>
    </citation>
    <scope>NUCLEOTIDE SEQUENCE [LARGE SCALE GENOMIC DNA]</scope>
    <source>
        <strain evidence="6 7">FF011L</strain>
    </source>
</reference>
<dbReference type="InterPro" id="IPR003751">
    <property type="entry name" value="CsrA"/>
</dbReference>
<dbReference type="PANTHER" id="PTHR34984:SF1">
    <property type="entry name" value="CARBON STORAGE REGULATOR"/>
    <property type="match status" value="1"/>
</dbReference>
<dbReference type="PANTHER" id="PTHR34984">
    <property type="entry name" value="CARBON STORAGE REGULATOR"/>
    <property type="match status" value="1"/>
</dbReference>
<protein>
    <recommendedName>
        <fullName evidence="4">Translational regulator CsrA</fullName>
    </recommendedName>
</protein>
<evidence type="ECO:0000256" key="1">
    <source>
        <dbReference type="ARBA" id="ARBA00022490"/>
    </source>
</evidence>
<comment type="subunit">
    <text evidence="4">Homodimer; the beta-strands of each monomer intercalate to form a hydrophobic core, while the alpha-helices form wings that extend away from the core.</text>
</comment>
<keyword evidence="1 4" id="KW-0963">Cytoplasm</keyword>
<dbReference type="InterPro" id="IPR036107">
    <property type="entry name" value="CsrA_sf"/>
</dbReference>
<organism evidence="6 7">
    <name type="scientific">Roseimaritima multifibrata</name>
    <dbReference type="NCBI Taxonomy" id="1930274"/>
    <lineage>
        <taxon>Bacteria</taxon>
        <taxon>Pseudomonadati</taxon>
        <taxon>Planctomycetota</taxon>
        <taxon>Planctomycetia</taxon>
        <taxon>Pirellulales</taxon>
        <taxon>Pirellulaceae</taxon>
        <taxon>Roseimaritima</taxon>
    </lineage>
</organism>
<dbReference type="GO" id="GO:0045947">
    <property type="term" value="P:negative regulation of translational initiation"/>
    <property type="evidence" value="ECO:0007669"/>
    <property type="project" value="UniProtKB-UniRule"/>
</dbReference>